<name>A0ABS4E7C1_9FIRM</name>
<evidence type="ECO:0000256" key="4">
    <source>
        <dbReference type="ARBA" id="ARBA00022807"/>
    </source>
</evidence>
<reference evidence="6 7" key="1">
    <citation type="submission" date="2021-03" db="EMBL/GenBank/DDBJ databases">
        <title>Genomic Encyclopedia of Type Strains, Phase IV (KMG-IV): sequencing the most valuable type-strain genomes for metagenomic binning, comparative biology and taxonomic classification.</title>
        <authorList>
            <person name="Goeker M."/>
        </authorList>
    </citation>
    <scope>NUCLEOTIDE SEQUENCE [LARGE SCALE GENOMIC DNA]</scope>
    <source>
        <strain evidence="6 7">DSM 1289</strain>
    </source>
</reference>
<organism evidence="6 7">
    <name type="scientific">Metaclostridioides mangenotii</name>
    <dbReference type="NCBI Taxonomy" id="1540"/>
    <lineage>
        <taxon>Bacteria</taxon>
        <taxon>Bacillati</taxon>
        <taxon>Bacillota</taxon>
        <taxon>Clostridia</taxon>
        <taxon>Peptostreptococcales</taxon>
        <taxon>Peptostreptococcaceae</taxon>
        <taxon>Metaclostridioides</taxon>
    </lineage>
</organism>
<feature type="domain" description="NlpC/P60" evidence="5">
    <location>
        <begin position="112"/>
        <end position="235"/>
    </location>
</feature>
<evidence type="ECO:0000313" key="6">
    <source>
        <dbReference type="EMBL" id="MBP1853841.1"/>
    </source>
</evidence>
<dbReference type="PANTHER" id="PTHR47053:SF1">
    <property type="entry name" value="MUREIN DD-ENDOPEPTIDASE MEPH-RELATED"/>
    <property type="match status" value="1"/>
</dbReference>
<evidence type="ECO:0000259" key="5">
    <source>
        <dbReference type="PROSITE" id="PS51935"/>
    </source>
</evidence>
<comment type="caution">
    <text evidence="6">The sequence shown here is derived from an EMBL/GenBank/DDBJ whole genome shotgun (WGS) entry which is preliminary data.</text>
</comment>
<keyword evidence="2" id="KW-0645">Protease</keyword>
<keyword evidence="7" id="KW-1185">Reference proteome</keyword>
<evidence type="ECO:0000256" key="1">
    <source>
        <dbReference type="ARBA" id="ARBA00007074"/>
    </source>
</evidence>
<dbReference type="PROSITE" id="PS51935">
    <property type="entry name" value="NLPC_P60"/>
    <property type="match status" value="1"/>
</dbReference>
<dbReference type="PANTHER" id="PTHR47053">
    <property type="entry name" value="MUREIN DD-ENDOPEPTIDASE MEPH-RELATED"/>
    <property type="match status" value="1"/>
</dbReference>
<sequence>MSDINQIVATTLLNNISRVNENNRNSMYSKSNSNSFNNILDETLNTLVGSNDGCSCSGIGEISKLLMLTTLTGYLNSVKLDVAHINNLSNNDIANNTNISSAASTTSESTASTKMNDAIKLLEAQIGKKYVWGANGPDSFDCSGLTRYIYKNALGKDIPRVSYEQSKTGQAIDKENLKPGDLVFFDTMGKGRVSHVGIYVGNDEFIHASNARDGVKKSNLSSSYYQKTYRGARRP</sequence>
<dbReference type="EMBL" id="JAGGJX010000001">
    <property type="protein sequence ID" value="MBP1853841.1"/>
    <property type="molecule type" value="Genomic_DNA"/>
</dbReference>
<dbReference type="InterPro" id="IPR000064">
    <property type="entry name" value="NLP_P60_dom"/>
</dbReference>
<evidence type="ECO:0000313" key="7">
    <source>
        <dbReference type="Proteomes" id="UP000767291"/>
    </source>
</evidence>
<accession>A0ABS4E7C1</accession>
<dbReference type="Pfam" id="PF00877">
    <property type="entry name" value="NLPC_P60"/>
    <property type="match status" value="1"/>
</dbReference>
<proteinExistence type="inferred from homology"/>
<dbReference type="InterPro" id="IPR038765">
    <property type="entry name" value="Papain-like_cys_pep_sf"/>
</dbReference>
<gene>
    <name evidence="6" type="ORF">J2Z43_000231</name>
</gene>
<comment type="similarity">
    <text evidence="1">Belongs to the peptidase C40 family.</text>
</comment>
<evidence type="ECO:0000256" key="3">
    <source>
        <dbReference type="ARBA" id="ARBA00022801"/>
    </source>
</evidence>
<keyword evidence="4" id="KW-0788">Thiol protease</keyword>
<dbReference type="Proteomes" id="UP000767291">
    <property type="component" value="Unassembled WGS sequence"/>
</dbReference>
<dbReference type="InterPro" id="IPR051202">
    <property type="entry name" value="Peptidase_C40"/>
</dbReference>
<dbReference type="Gene3D" id="3.90.1720.10">
    <property type="entry name" value="endopeptidase domain like (from Nostoc punctiforme)"/>
    <property type="match status" value="1"/>
</dbReference>
<protein>
    <submittedName>
        <fullName evidence="6">Cell wall-associated NlpC family hydrolase</fullName>
    </submittedName>
</protein>
<dbReference type="RefSeq" id="WP_209455469.1">
    <property type="nucleotide sequence ID" value="NZ_BAAACS010000017.1"/>
</dbReference>
<keyword evidence="3 6" id="KW-0378">Hydrolase</keyword>
<dbReference type="SUPFAM" id="SSF54001">
    <property type="entry name" value="Cysteine proteinases"/>
    <property type="match status" value="1"/>
</dbReference>
<evidence type="ECO:0000256" key="2">
    <source>
        <dbReference type="ARBA" id="ARBA00022670"/>
    </source>
</evidence>
<dbReference type="GO" id="GO:0016787">
    <property type="term" value="F:hydrolase activity"/>
    <property type="evidence" value="ECO:0007669"/>
    <property type="project" value="UniProtKB-KW"/>
</dbReference>